<dbReference type="InterPro" id="IPR001509">
    <property type="entry name" value="Epimerase_deHydtase"/>
</dbReference>
<comment type="similarity">
    <text evidence="1">Belongs to the NAD(P)-dependent epimerase/dehydratase family. SDR39U1 subfamily.</text>
</comment>
<dbReference type="Pfam" id="PF01370">
    <property type="entry name" value="Epimerase"/>
    <property type="match status" value="1"/>
</dbReference>
<dbReference type="AlphaFoldDB" id="A0A5B8V3S4"/>
<evidence type="ECO:0000313" key="4">
    <source>
        <dbReference type="EMBL" id="QEC65463.1"/>
    </source>
</evidence>
<dbReference type="Proteomes" id="UP000321479">
    <property type="component" value="Chromosome"/>
</dbReference>
<organism evidence="4 5">
    <name type="scientific">Mucilaginibacter ginsenosidivorans</name>
    <dbReference type="NCBI Taxonomy" id="398053"/>
    <lineage>
        <taxon>Bacteria</taxon>
        <taxon>Pseudomonadati</taxon>
        <taxon>Bacteroidota</taxon>
        <taxon>Sphingobacteriia</taxon>
        <taxon>Sphingobacteriales</taxon>
        <taxon>Sphingobacteriaceae</taxon>
        <taxon>Mucilaginibacter</taxon>
    </lineage>
</organism>
<keyword evidence="5" id="KW-1185">Reference proteome</keyword>
<dbReference type="PANTHER" id="PTHR11092:SF0">
    <property type="entry name" value="EPIMERASE FAMILY PROTEIN SDR39U1"/>
    <property type="match status" value="1"/>
</dbReference>
<dbReference type="KEGG" id="mgin:FRZ54_23795"/>
<sequence length="306" mass="33737">MKQASPNKHILVTGGTGSIGKPLTEALLQKGYTVSHLSRKPGNDSRVKTFLWDVHKGEIDEQCIDNADILIHLAGAGIVDKRWTEGRKKELIDSRTESIRLIYGLMHKRTNKIHTVISAAAIGYYGDRGDELMTEASTPGPGFMPECCVAWEKAVDEGNSLGVRIVKYRTGVVLDRSGGALPQMAMPVKLFAGAAFGSGKQWVPWIHWEDAVGTYLFAIENEHIAGVFNMAAPNPVTNKQLMKAIAKQLRKPLWPFNVPGFVFKLLMGEMSVVILGSTKVSPKKIEEAGFHFNHPELKEALSEIYE</sequence>
<dbReference type="Gene3D" id="3.40.50.720">
    <property type="entry name" value="NAD(P)-binding Rossmann-like Domain"/>
    <property type="match status" value="1"/>
</dbReference>
<dbReference type="PANTHER" id="PTHR11092">
    <property type="entry name" value="SUGAR NUCLEOTIDE EPIMERASE RELATED"/>
    <property type="match status" value="1"/>
</dbReference>
<gene>
    <name evidence="4" type="ORF">FRZ54_23795</name>
</gene>
<proteinExistence type="inferred from homology"/>
<dbReference type="SUPFAM" id="SSF51735">
    <property type="entry name" value="NAD(P)-binding Rossmann-fold domains"/>
    <property type="match status" value="1"/>
</dbReference>
<dbReference type="OrthoDB" id="9801773at2"/>
<dbReference type="InterPro" id="IPR036291">
    <property type="entry name" value="NAD(P)-bd_dom_sf"/>
</dbReference>
<name>A0A5B8V3S4_9SPHI</name>
<evidence type="ECO:0000259" key="3">
    <source>
        <dbReference type="Pfam" id="PF08338"/>
    </source>
</evidence>
<protein>
    <submittedName>
        <fullName evidence="4">TIGR01777 family protein</fullName>
    </submittedName>
</protein>
<dbReference type="Pfam" id="PF08338">
    <property type="entry name" value="DUF1731"/>
    <property type="match status" value="1"/>
</dbReference>
<feature type="domain" description="NAD-dependent epimerase/dehydratase" evidence="2">
    <location>
        <begin position="10"/>
        <end position="131"/>
    </location>
</feature>
<reference evidence="4 5" key="1">
    <citation type="journal article" date="2017" name="Curr. Microbiol.">
        <title>Mucilaginibacter ginsenosidivorans sp. nov., Isolated from Soil of Ginseng Field.</title>
        <authorList>
            <person name="Kim M.M."/>
            <person name="Siddiqi M.Z."/>
            <person name="Im W.T."/>
        </authorList>
    </citation>
    <scope>NUCLEOTIDE SEQUENCE [LARGE SCALE GENOMIC DNA]</scope>
    <source>
        <strain evidence="4 5">Gsoil 3017</strain>
    </source>
</reference>
<dbReference type="RefSeq" id="WP_147034288.1">
    <property type="nucleotide sequence ID" value="NZ_CP042436.1"/>
</dbReference>
<evidence type="ECO:0000313" key="5">
    <source>
        <dbReference type="Proteomes" id="UP000321479"/>
    </source>
</evidence>
<dbReference type="NCBIfam" id="TIGR01777">
    <property type="entry name" value="yfcH"/>
    <property type="match status" value="1"/>
</dbReference>
<evidence type="ECO:0000256" key="1">
    <source>
        <dbReference type="ARBA" id="ARBA00009353"/>
    </source>
</evidence>
<accession>A0A5B8V3S4</accession>
<dbReference type="InterPro" id="IPR010099">
    <property type="entry name" value="SDR39U1"/>
</dbReference>
<evidence type="ECO:0000259" key="2">
    <source>
        <dbReference type="Pfam" id="PF01370"/>
    </source>
</evidence>
<feature type="domain" description="DUF1731" evidence="3">
    <location>
        <begin position="258"/>
        <end position="304"/>
    </location>
</feature>
<dbReference type="InterPro" id="IPR013549">
    <property type="entry name" value="DUF1731"/>
</dbReference>
<dbReference type="EMBL" id="CP042436">
    <property type="protein sequence ID" value="QEC65463.1"/>
    <property type="molecule type" value="Genomic_DNA"/>
</dbReference>